<evidence type="ECO:0000256" key="7">
    <source>
        <dbReference type="ARBA" id="ARBA00035257"/>
    </source>
</evidence>
<comment type="caution">
    <text evidence="11">The sequence shown here is derived from an EMBL/GenBank/DDBJ whole genome shotgun (WGS) entry which is preliminary data.</text>
</comment>
<dbReference type="Gene3D" id="3.30.300.20">
    <property type="match status" value="1"/>
</dbReference>
<evidence type="ECO:0000313" key="12">
    <source>
        <dbReference type="Proteomes" id="UP000034501"/>
    </source>
</evidence>
<dbReference type="GO" id="GO:0006412">
    <property type="term" value="P:translation"/>
    <property type="evidence" value="ECO:0007669"/>
    <property type="project" value="UniProtKB-UniRule"/>
</dbReference>
<evidence type="ECO:0000256" key="9">
    <source>
        <dbReference type="RuleBase" id="RU003624"/>
    </source>
</evidence>
<dbReference type="AlphaFoldDB" id="A0A0G1UEC4"/>
<dbReference type="InterPro" id="IPR004044">
    <property type="entry name" value="KH_dom_type_2"/>
</dbReference>
<evidence type="ECO:0000256" key="1">
    <source>
        <dbReference type="ARBA" id="ARBA00010761"/>
    </source>
</evidence>
<keyword evidence="5 8" id="KW-0687">Ribonucleoprotein</keyword>
<keyword evidence="2 8" id="KW-0699">rRNA-binding</keyword>
<comment type="subunit">
    <text evidence="8">Part of the 30S ribosomal subunit. Forms a tight complex with proteins S10 and S14.</text>
</comment>
<evidence type="ECO:0000313" key="11">
    <source>
        <dbReference type="EMBL" id="KKU64478.1"/>
    </source>
</evidence>
<dbReference type="PROSITE" id="PS00548">
    <property type="entry name" value="RIBOSOMAL_S3"/>
    <property type="match status" value="1"/>
</dbReference>
<evidence type="ECO:0000256" key="2">
    <source>
        <dbReference type="ARBA" id="ARBA00022730"/>
    </source>
</evidence>
<dbReference type="Pfam" id="PF07650">
    <property type="entry name" value="KH_2"/>
    <property type="match status" value="1"/>
</dbReference>
<dbReference type="Gene3D" id="3.30.1140.32">
    <property type="entry name" value="Ribosomal protein S3, C-terminal domain"/>
    <property type="match status" value="1"/>
</dbReference>
<sequence length="216" mass="24242">MGQKINPIGMRVGEFIPWKSRWFSEKGFKNHLIEDIKIRKALMEKLKLAGITSVEIERLPKSMAVTMTVSRPGVVIGRGGTGIEDVKKYVLGIIREVRKEEIKDLKIDLRVNEIKNPELSAHLVATRIASELERRMPHRRVVTKTIERVMASGAAGVKVVLGGRIGGAEISRVEKFQEGSVPTQTLRENIDYAQVPALLKRGYVGVKVWIHKKEAD</sequence>
<dbReference type="PANTHER" id="PTHR11760:SF19">
    <property type="entry name" value="SMALL RIBOSOMAL SUBUNIT PROTEIN US3C"/>
    <property type="match status" value="1"/>
</dbReference>
<proteinExistence type="inferred from homology"/>
<evidence type="ECO:0000256" key="6">
    <source>
        <dbReference type="ARBA" id="ARBA00024998"/>
    </source>
</evidence>
<dbReference type="CDD" id="cd02412">
    <property type="entry name" value="KH-II_30S_S3"/>
    <property type="match status" value="1"/>
</dbReference>
<dbReference type="SUPFAM" id="SSF54814">
    <property type="entry name" value="Prokaryotic type KH domain (KH-domain type II)"/>
    <property type="match status" value="1"/>
</dbReference>
<dbReference type="InterPro" id="IPR057258">
    <property type="entry name" value="Ribosomal_uS3"/>
</dbReference>
<feature type="domain" description="KH type-2" evidence="10">
    <location>
        <begin position="38"/>
        <end position="115"/>
    </location>
</feature>
<gene>
    <name evidence="8" type="primary">rpsC</name>
    <name evidence="11" type="ORF">UX88_C0012G0009</name>
</gene>
<keyword evidence="3 8" id="KW-0694">RNA-binding</keyword>
<evidence type="ECO:0000256" key="5">
    <source>
        <dbReference type="ARBA" id="ARBA00023274"/>
    </source>
</evidence>
<organism evidence="11 12">
    <name type="scientific">Candidatus Woesebacteria bacterium GW2011_GWC2_47_16</name>
    <dbReference type="NCBI Taxonomy" id="1618590"/>
    <lineage>
        <taxon>Bacteria</taxon>
        <taxon>Candidatus Woeseibacteriota</taxon>
    </lineage>
</organism>
<dbReference type="GO" id="GO:0003729">
    <property type="term" value="F:mRNA binding"/>
    <property type="evidence" value="ECO:0007669"/>
    <property type="project" value="UniProtKB-UniRule"/>
</dbReference>
<dbReference type="HAMAP" id="MF_01309_B">
    <property type="entry name" value="Ribosomal_uS3_B"/>
    <property type="match status" value="1"/>
</dbReference>
<dbReference type="InterPro" id="IPR009019">
    <property type="entry name" value="KH_sf_prok-type"/>
</dbReference>
<dbReference type="GO" id="GO:0022627">
    <property type="term" value="C:cytosolic small ribosomal subunit"/>
    <property type="evidence" value="ECO:0007669"/>
    <property type="project" value="TreeGrafter"/>
</dbReference>
<reference evidence="11 12" key="1">
    <citation type="journal article" date="2015" name="Nature">
        <title>rRNA introns, odd ribosomes, and small enigmatic genomes across a large radiation of phyla.</title>
        <authorList>
            <person name="Brown C.T."/>
            <person name="Hug L.A."/>
            <person name="Thomas B.C."/>
            <person name="Sharon I."/>
            <person name="Castelle C.J."/>
            <person name="Singh A."/>
            <person name="Wilkins M.J."/>
            <person name="Williams K.H."/>
            <person name="Banfield J.F."/>
        </authorList>
    </citation>
    <scope>NUCLEOTIDE SEQUENCE [LARGE SCALE GENOMIC DNA]</scope>
</reference>
<dbReference type="GO" id="GO:0003735">
    <property type="term" value="F:structural constituent of ribosome"/>
    <property type="evidence" value="ECO:0007669"/>
    <property type="project" value="InterPro"/>
</dbReference>
<comment type="similarity">
    <text evidence="1 8 9">Belongs to the universal ribosomal protein uS3 family.</text>
</comment>
<dbReference type="PROSITE" id="PS50823">
    <property type="entry name" value="KH_TYPE_2"/>
    <property type="match status" value="1"/>
</dbReference>
<evidence type="ECO:0000256" key="3">
    <source>
        <dbReference type="ARBA" id="ARBA00022884"/>
    </source>
</evidence>
<dbReference type="InterPro" id="IPR018280">
    <property type="entry name" value="Ribosomal_uS3_CS"/>
</dbReference>
<evidence type="ECO:0000256" key="8">
    <source>
        <dbReference type="HAMAP-Rule" id="MF_01309"/>
    </source>
</evidence>
<keyword evidence="4 8" id="KW-0689">Ribosomal protein</keyword>
<dbReference type="InterPro" id="IPR036419">
    <property type="entry name" value="Ribosomal_S3_C_sf"/>
</dbReference>
<comment type="function">
    <text evidence="6 8">Binds the lower part of the 30S subunit head. Binds mRNA in the 70S ribosome, positioning it for translation.</text>
</comment>
<dbReference type="GO" id="GO:0019843">
    <property type="term" value="F:rRNA binding"/>
    <property type="evidence" value="ECO:0007669"/>
    <property type="project" value="UniProtKB-UniRule"/>
</dbReference>
<dbReference type="PANTHER" id="PTHR11760">
    <property type="entry name" value="30S/40S RIBOSOMAL PROTEIN S3"/>
    <property type="match status" value="1"/>
</dbReference>
<dbReference type="Proteomes" id="UP000034501">
    <property type="component" value="Unassembled WGS sequence"/>
</dbReference>
<protein>
    <recommendedName>
        <fullName evidence="7 8">Small ribosomal subunit protein uS3</fullName>
    </recommendedName>
</protein>
<evidence type="ECO:0000256" key="4">
    <source>
        <dbReference type="ARBA" id="ARBA00022980"/>
    </source>
</evidence>
<dbReference type="Pfam" id="PF00189">
    <property type="entry name" value="Ribosomal_S3_C"/>
    <property type="match status" value="1"/>
</dbReference>
<dbReference type="InterPro" id="IPR015946">
    <property type="entry name" value="KH_dom-like_a/b"/>
</dbReference>
<dbReference type="SUPFAM" id="SSF54821">
    <property type="entry name" value="Ribosomal protein S3 C-terminal domain"/>
    <property type="match status" value="1"/>
</dbReference>
<accession>A0A0G1UEC4</accession>
<evidence type="ECO:0000259" key="10">
    <source>
        <dbReference type="PROSITE" id="PS50823"/>
    </source>
</evidence>
<name>A0A0G1UEC4_9BACT</name>
<dbReference type="FunFam" id="3.30.300.20:FF:000001">
    <property type="entry name" value="30S ribosomal protein S3"/>
    <property type="match status" value="1"/>
</dbReference>
<dbReference type="EMBL" id="LCNW01000012">
    <property type="protein sequence ID" value="KKU64478.1"/>
    <property type="molecule type" value="Genomic_DNA"/>
</dbReference>
<dbReference type="InterPro" id="IPR001351">
    <property type="entry name" value="Ribosomal_uS3_C"/>
</dbReference>
<dbReference type="NCBIfam" id="TIGR01009">
    <property type="entry name" value="rpsC_bact"/>
    <property type="match status" value="1"/>
</dbReference>
<dbReference type="InterPro" id="IPR005704">
    <property type="entry name" value="Ribosomal_uS3_bac-typ"/>
</dbReference>
<dbReference type="PATRIC" id="fig|1618590.3.peg.323"/>